<dbReference type="AlphaFoldDB" id="A0AAD9E4C7"/>
<comment type="subcellular location">
    <subcellularLocation>
        <location evidence="1">Endoplasmic reticulum membrane</location>
        <topology evidence="1">Single-pass type I membrane protein</topology>
    </subcellularLocation>
    <subcellularLocation>
        <location evidence="8">Membrane</location>
        <topology evidence="8">Single-pass type I membrane protein</topology>
    </subcellularLocation>
</comment>
<dbReference type="Pfam" id="PF01105">
    <property type="entry name" value="EMP24_GP25L"/>
    <property type="match status" value="1"/>
</dbReference>
<dbReference type="PROSITE" id="PS50866">
    <property type="entry name" value="GOLD"/>
    <property type="match status" value="1"/>
</dbReference>
<dbReference type="PANTHER" id="PTHR22811">
    <property type="entry name" value="TRANSMEMBRANE EMP24 DOMAIN-CONTAINING PROTEIN"/>
    <property type="match status" value="1"/>
</dbReference>
<organism evidence="11 12">
    <name type="scientific">Electrophorus voltai</name>
    <dbReference type="NCBI Taxonomy" id="2609070"/>
    <lineage>
        <taxon>Eukaryota</taxon>
        <taxon>Metazoa</taxon>
        <taxon>Chordata</taxon>
        <taxon>Craniata</taxon>
        <taxon>Vertebrata</taxon>
        <taxon>Euteleostomi</taxon>
        <taxon>Actinopterygii</taxon>
        <taxon>Neopterygii</taxon>
        <taxon>Teleostei</taxon>
        <taxon>Ostariophysi</taxon>
        <taxon>Gymnotiformes</taxon>
        <taxon>Gymnotoidei</taxon>
        <taxon>Gymnotidae</taxon>
        <taxon>Electrophorus</taxon>
    </lineage>
</organism>
<evidence type="ECO:0000256" key="4">
    <source>
        <dbReference type="ARBA" id="ARBA00022729"/>
    </source>
</evidence>
<evidence type="ECO:0000256" key="7">
    <source>
        <dbReference type="ARBA" id="ARBA00023136"/>
    </source>
</evidence>
<evidence type="ECO:0000256" key="6">
    <source>
        <dbReference type="ARBA" id="ARBA00022989"/>
    </source>
</evidence>
<keyword evidence="6 9" id="KW-1133">Transmembrane helix</keyword>
<dbReference type="GO" id="GO:0005789">
    <property type="term" value="C:endoplasmic reticulum membrane"/>
    <property type="evidence" value="ECO:0007669"/>
    <property type="project" value="UniProtKB-SubCell"/>
</dbReference>
<keyword evidence="12" id="KW-1185">Reference proteome</keyword>
<dbReference type="InterPro" id="IPR015720">
    <property type="entry name" value="Emp24-like"/>
</dbReference>
<reference evidence="11" key="1">
    <citation type="submission" date="2023-03" db="EMBL/GenBank/DDBJ databases">
        <title>Electrophorus voltai genome.</title>
        <authorList>
            <person name="Bian C."/>
        </authorList>
    </citation>
    <scope>NUCLEOTIDE SEQUENCE</scope>
    <source>
        <strain evidence="11">CB-2022</strain>
        <tissue evidence="11">Muscle</tissue>
    </source>
</reference>
<evidence type="ECO:0000313" key="12">
    <source>
        <dbReference type="Proteomes" id="UP001239994"/>
    </source>
</evidence>
<evidence type="ECO:0000256" key="2">
    <source>
        <dbReference type="ARBA" id="ARBA00007104"/>
    </source>
</evidence>
<dbReference type="EMBL" id="JAROKS010000004">
    <property type="protein sequence ID" value="KAK1803929.1"/>
    <property type="molecule type" value="Genomic_DNA"/>
</dbReference>
<evidence type="ECO:0000256" key="8">
    <source>
        <dbReference type="RuleBase" id="RU003827"/>
    </source>
</evidence>
<evidence type="ECO:0000259" key="10">
    <source>
        <dbReference type="PROSITE" id="PS50866"/>
    </source>
</evidence>
<keyword evidence="5" id="KW-0256">Endoplasmic reticulum</keyword>
<dbReference type="Proteomes" id="UP001239994">
    <property type="component" value="Unassembled WGS sequence"/>
</dbReference>
<evidence type="ECO:0000313" key="11">
    <source>
        <dbReference type="EMBL" id="KAK1803929.1"/>
    </source>
</evidence>
<name>A0AAD9E4C7_9TELE</name>
<keyword evidence="7 9" id="KW-0472">Membrane</keyword>
<feature type="transmembrane region" description="Helical" evidence="9">
    <location>
        <begin position="248"/>
        <end position="267"/>
    </location>
</feature>
<comment type="caution">
    <text evidence="11">The sequence shown here is derived from an EMBL/GenBank/DDBJ whole genome shotgun (WGS) entry which is preliminary data.</text>
</comment>
<feature type="domain" description="GOLD" evidence="10">
    <location>
        <begin position="91"/>
        <end position="176"/>
    </location>
</feature>
<evidence type="ECO:0000256" key="9">
    <source>
        <dbReference type="SAM" id="Phobius"/>
    </source>
</evidence>
<protein>
    <recommendedName>
        <fullName evidence="10">GOLD domain-containing protein</fullName>
    </recommendedName>
</protein>
<evidence type="ECO:0000256" key="3">
    <source>
        <dbReference type="ARBA" id="ARBA00022692"/>
    </source>
</evidence>
<accession>A0AAD9E4C7</accession>
<keyword evidence="4" id="KW-0732">Signal</keyword>
<sequence length="284" mass="32977">MICNDTILHLYFPITPHAATLEKLVLAETRLLLSLSASPTQRDRRVLLFLLTIAWSSGGAVKDLRPDVSDQELFWGADQYDFAIVLPATGLDCFWHFAHQGERFYLNFMVQWVTGLANDRHLSVIVNAPSGLIMSSVDDAKGEIAFIAGETGFYQMCFSNFHNHFGSMQIFLNFGVYYEGLKDFKKEEEIKKEEEREHLNKTISTMEESSNRLQTFMFHMWRYYNIERMRRGTDYFLLQSNSSYVSTWSVVQGFVIIMAGYLQLFFLKRLFDIKPTTETEKPRC</sequence>
<dbReference type="SMART" id="SM01190">
    <property type="entry name" value="EMP24_GP25L"/>
    <property type="match status" value="1"/>
</dbReference>
<proteinExistence type="inferred from homology"/>
<gene>
    <name evidence="11" type="ORF">P4O66_003869</name>
</gene>
<dbReference type="InterPro" id="IPR009038">
    <property type="entry name" value="GOLD_dom"/>
</dbReference>
<comment type="similarity">
    <text evidence="2 8">Belongs to the EMP24/GP25L family.</text>
</comment>
<keyword evidence="3 8" id="KW-0812">Transmembrane</keyword>
<evidence type="ECO:0000256" key="1">
    <source>
        <dbReference type="ARBA" id="ARBA00004115"/>
    </source>
</evidence>
<evidence type="ECO:0000256" key="5">
    <source>
        <dbReference type="ARBA" id="ARBA00022824"/>
    </source>
</evidence>